<sequence length="160" mass="17969">MFKKGHPVNISKYFGVGLWAGILLAVWSTPVWAEEDELLKLCESGNSAACFERGKKYVTLDNDIKSAIPLFRKSCEENYMTACIWGGIYIQNRGKQYSSEWKEAAAMFEKACNAKEDAACFNLGALKYREGRQSASLKWFKVACDMGNQPACDNIVKINK</sequence>
<gene>
    <name evidence="1" type="ORF">NSPWAT_0771</name>
</gene>
<dbReference type="Proteomes" id="UP001157733">
    <property type="component" value="Chromosome"/>
</dbReference>
<keyword evidence="2" id="KW-1185">Reference proteome</keyword>
<proteinExistence type="predicted"/>
<dbReference type="PANTHER" id="PTHR13891:SF1">
    <property type="entry name" value="CYTOCHROME C OXIDASE ASSEMBLY FACTOR 7"/>
    <property type="match status" value="1"/>
</dbReference>
<dbReference type="Gene3D" id="1.25.40.10">
    <property type="entry name" value="Tetratricopeptide repeat domain"/>
    <property type="match status" value="1"/>
</dbReference>
<name>A0ABM9HBN7_9BACT</name>
<dbReference type="EMBL" id="OX336137">
    <property type="protein sequence ID" value="CAI2717630.1"/>
    <property type="molecule type" value="Genomic_DNA"/>
</dbReference>
<dbReference type="PANTHER" id="PTHR13891">
    <property type="entry name" value="CYTOCHROME C OXIDASE ASSEMBLY FACTOR 7"/>
    <property type="match status" value="1"/>
</dbReference>
<dbReference type="SUPFAM" id="SSF81901">
    <property type="entry name" value="HCP-like"/>
    <property type="match status" value="1"/>
</dbReference>
<evidence type="ECO:0008006" key="3">
    <source>
        <dbReference type="Google" id="ProtNLM"/>
    </source>
</evidence>
<reference evidence="1 2" key="1">
    <citation type="submission" date="2022-09" db="EMBL/GenBank/DDBJ databases">
        <authorList>
            <person name="Kop L."/>
        </authorList>
    </citation>
    <scope>NUCLEOTIDE SEQUENCE [LARGE SCALE GENOMIC DNA]</scope>
    <source>
        <strain evidence="1 2">347</strain>
    </source>
</reference>
<protein>
    <recommendedName>
        <fullName evidence="3">Beta-lactamase</fullName>
    </recommendedName>
</protein>
<evidence type="ECO:0000313" key="1">
    <source>
        <dbReference type="EMBL" id="CAI2717630.1"/>
    </source>
</evidence>
<dbReference type="InterPro" id="IPR040239">
    <property type="entry name" value="HcpB-like"/>
</dbReference>
<organism evidence="1 2">
    <name type="scientific">Nitrospina watsonii</name>
    <dbReference type="NCBI Taxonomy" id="1323948"/>
    <lineage>
        <taxon>Bacteria</taxon>
        <taxon>Pseudomonadati</taxon>
        <taxon>Nitrospinota/Tectimicrobiota group</taxon>
        <taxon>Nitrospinota</taxon>
        <taxon>Nitrospinia</taxon>
        <taxon>Nitrospinales</taxon>
        <taxon>Nitrospinaceae</taxon>
        <taxon>Nitrospina</taxon>
    </lineage>
</organism>
<evidence type="ECO:0000313" key="2">
    <source>
        <dbReference type="Proteomes" id="UP001157733"/>
    </source>
</evidence>
<accession>A0ABM9HBN7</accession>
<dbReference type="InterPro" id="IPR011990">
    <property type="entry name" value="TPR-like_helical_dom_sf"/>
</dbReference>